<reference evidence="2" key="1">
    <citation type="submission" date="2016-10" db="EMBL/GenBank/DDBJ databases">
        <authorList>
            <person name="Varghese N."/>
            <person name="Submissions S."/>
        </authorList>
    </citation>
    <scope>NUCLEOTIDE SEQUENCE [LARGE SCALE GENOMIC DNA]</scope>
    <source>
        <strain evidence="2">DSM 24536</strain>
    </source>
</reference>
<proteinExistence type="predicted"/>
<dbReference type="Pfam" id="PF13715">
    <property type="entry name" value="CarbopepD_reg_2"/>
    <property type="match status" value="1"/>
</dbReference>
<evidence type="ECO:0000313" key="2">
    <source>
        <dbReference type="Proteomes" id="UP000199226"/>
    </source>
</evidence>
<sequence>MKTQTYSVLKAIRTMSLLLLFIGSNTVNLIASSKKANLADSITFTQYKGKVADSRNKKELSFATLSLMGTNISTVTNSEGEFSIKVPNNKLAGQLMLSYIGYKNKVVSLKELKPDNNLITLDPYNIALGEVIVSTNDAELLFKQVLQKREQNYSKDQNLMTGFYRETIKKRKTYLSLSESVVEIEKQPYISNTDDFIQLFKGRKNTDYTKLDTLTFKLQGGPYTTIFLDIMKYPDIIFTDDPLANYTFSLENNTQIDDRKVYVLSFKQRPQIIDPLYYGKLYIDTESLAVISATFNLNVENRKAVSNMVTQKKPIGAEVYPTVASYQINYRESNGKWLFGYSRGDIIFRVNWDKKLFNSTYESTIELAVTDWKKGFNDAKKTTEKLRQNVIMIDKVSNFADPEFWGEYNIIEPEKSIETAIKKIQRKM</sequence>
<organism evidence="1 2">
    <name type="scientific">Daejeonella rubra</name>
    <dbReference type="NCBI Taxonomy" id="990371"/>
    <lineage>
        <taxon>Bacteria</taxon>
        <taxon>Pseudomonadati</taxon>
        <taxon>Bacteroidota</taxon>
        <taxon>Sphingobacteriia</taxon>
        <taxon>Sphingobacteriales</taxon>
        <taxon>Sphingobacteriaceae</taxon>
        <taxon>Daejeonella</taxon>
    </lineage>
</organism>
<accession>A0A1G9LZ54</accession>
<dbReference type="OrthoDB" id="9767116at2"/>
<keyword evidence="2" id="KW-1185">Reference proteome</keyword>
<evidence type="ECO:0000313" key="1">
    <source>
        <dbReference type="EMBL" id="SDL67173.1"/>
    </source>
</evidence>
<dbReference type="AlphaFoldDB" id="A0A1G9LZ54"/>
<protein>
    <submittedName>
        <fullName evidence="1">CarboxypepD_reg-like domain-containing protein</fullName>
    </submittedName>
</protein>
<dbReference type="Proteomes" id="UP000199226">
    <property type="component" value="Unassembled WGS sequence"/>
</dbReference>
<dbReference type="InterPro" id="IPR008969">
    <property type="entry name" value="CarboxyPept-like_regulatory"/>
</dbReference>
<dbReference type="SUPFAM" id="SSF49464">
    <property type="entry name" value="Carboxypeptidase regulatory domain-like"/>
    <property type="match status" value="1"/>
</dbReference>
<dbReference type="STRING" id="990371.SAMN05421813_101158"/>
<gene>
    <name evidence="1" type="ORF">SAMN05421813_101158</name>
</gene>
<dbReference type="EMBL" id="FNHH01000001">
    <property type="protein sequence ID" value="SDL67173.1"/>
    <property type="molecule type" value="Genomic_DNA"/>
</dbReference>
<dbReference type="Gene3D" id="2.60.40.1120">
    <property type="entry name" value="Carboxypeptidase-like, regulatory domain"/>
    <property type="match status" value="1"/>
</dbReference>
<name>A0A1G9LZ54_9SPHI</name>